<accession>A0ABU6Z5S6</accession>
<organism evidence="1 2">
    <name type="scientific">Stylosanthes scabra</name>
    <dbReference type="NCBI Taxonomy" id="79078"/>
    <lineage>
        <taxon>Eukaryota</taxon>
        <taxon>Viridiplantae</taxon>
        <taxon>Streptophyta</taxon>
        <taxon>Embryophyta</taxon>
        <taxon>Tracheophyta</taxon>
        <taxon>Spermatophyta</taxon>
        <taxon>Magnoliopsida</taxon>
        <taxon>eudicotyledons</taxon>
        <taxon>Gunneridae</taxon>
        <taxon>Pentapetalae</taxon>
        <taxon>rosids</taxon>
        <taxon>fabids</taxon>
        <taxon>Fabales</taxon>
        <taxon>Fabaceae</taxon>
        <taxon>Papilionoideae</taxon>
        <taxon>50 kb inversion clade</taxon>
        <taxon>dalbergioids sensu lato</taxon>
        <taxon>Dalbergieae</taxon>
        <taxon>Pterocarpus clade</taxon>
        <taxon>Stylosanthes</taxon>
    </lineage>
</organism>
<sequence length="199" mass="21749">MGGKLTDGKFRGNSNGKGICQNSRFIKVKDTTNGFFPSVNPPVTFAVKEVSSPLFPHLQKRRNPKWHPLPFFHHPLLHDLSPLPPLNLPNDVVLFSVTASRRQESDEGPSEHSYFDGGVVEPTVTTAPTTKVSVQKVGYYAVVFNVPPADGICGRQNLQGSNYYRSSSSVTSLTVSSSFSVAGSLVFVVRVPVHFVILH</sequence>
<reference evidence="1 2" key="1">
    <citation type="journal article" date="2023" name="Plants (Basel)">
        <title>Bridging the Gap: Combining Genomics and Transcriptomics Approaches to Understand Stylosanthes scabra, an Orphan Legume from the Brazilian Caatinga.</title>
        <authorList>
            <person name="Ferreira-Neto J.R.C."/>
            <person name="da Silva M.D."/>
            <person name="Binneck E."/>
            <person name="de Melo N.F."/>
            <person name="da Silva R.H."/>
            <person name="de Melo A.L.T.M."/>
            <person name="Pandolfi V."/>
            <person name="Bustamante F.O."/>
            <person name="Brasileiro-Vidal A.C."/>
            <person name="Benko-Iseppon A.M."/>
        </authorList>
    </citation>
    <scope>NUCLEOTIDE SEQUENCE [LARGE SCALE GENOMIC DNA]</scope>
    <source>
        <tissue evidence="1">Leaves</tissue>
    </source>
</reference>
<evidence type="ECO:0000313" key="1">
    <source>
        <dbReference type="EMBL" id="MED6216944.1"/>
    </source>
</evidence>
<evidence type="ECO:0000313" key="2">
    <source>
        <dbReference type="Proteomes" id="UP001341840"/>
    </source>
</evidence>
<keyword evidence="2" id="KW-1185">Reference proteome</keyword>
<dbReference type="EMBL" id="JASCZI010271893">
    <property type="protein sequence ID" value="MED6216944.1"/>
    <property type="molecule type" value="Genomic_DNA"/>
</dbReference>
<name>A0ABU6Z5S6_9FABA</name>
<dbReference type="Proteomes" id="UP001341840">
    <property type="component" value="Unassembled WGS sequence"/>
</dbReference>
<proteinExistence type="predicted"/>
<protein>
    <submittedName>
        <fullName evidence="1">Uncharacterized protein</fullName>
    </submittedName>
</protein>
<comment type="caution">
    <text evidence="1">The sequence shown here is derived from an EMBL/GenBank/DDBJ whole genome shotgun (WGS) entry which is preliminary data.</text>
</comment>
<gene>
    <name evidence="1" type="ORF">PIB30_012951</name>
</gene>